<gene>
    <name evidence="2" type="ORF">AYR66_27270</name>
</gene>
<name>A0A254TJ46_9BURK</name>
<comment type="caution">
    <text evidence="2">The sequence shown here is derived from an EMBL/GenBank/DDBJ whole genome shotgun (WGS) entry which is preliminary data.</text>
</comment>
<evidence type="ECO:0000256" key="1">
    <source>
        <dbReference type="SAM" id="Coils"/>
    </source>
</evidence>
<dbReference type="PANTHER" id="PTHR36508">
    <property type="entry name" value="PROTEIN SLYX"/>
    <property type="match status" value="1"/>
</dbReference>
<accession>A0A254TJ46</accession>
<organism evidence="2 3">
    <name type="scientific">Noviherbaspirillum denitrificans</name>
    <dbReference type="NCBI Taxonomy" id="1968433"/>
    <lineage>
        <taxon>Bacteria</taxon>
        <taxon>Pseudomonadati</taxon>
        <taxon>Pseudomonadota</taxon>
        <taxon>Betaproteobacteria</taxon>
        <taxon>Burkholderiales</taxon>
        <taxon>Oxalobacteraceae</taxon>
        <taxon>Noviherbaspirillum</taxon>
    </lineage>
</organism>
<dbReference type="AlphaFoldDB" id="A0A254TJ46"/>
<dbReference type="Proteomes" id="UP000197535">
    <property type="component" value="Unassembled WGS sequence"/>
</dbReference>
<proteinExistence type="predicted"/>
<evidence type="ECO:0000313" key="3">
    <source>
        <dbReference type="Proteomes" id="UP000197535"/>
    </source>
</evidence>
<dbReference type="Pfam" id="PF04102">
    <property type="entry name" value="SlyX"/>
    <property type="match status" value="1"/>
</dbReference>
<dbReference type="EMBL" id="LSTO01000001">
    <property type="protein sequence ID" value="OWW22651.1"/>
    <property type="molecule type" value="Genomic_DNA"/>
</dbReference>
<keyword evidence="1" id="KW-0175">Coiled coil</keyword>
<dbReference type="PANTHER" id="PTHR36508:SF1">
    <property type="entry name" value="PROTEIN SLYX"/>
    <property type="match status" value="1"/>
</dbReference>
<sequence>MTSEDRLVNIELKIAAQEDLVDTLNRQVYRQQKKIDELETLCAVLARQLREVRETMTERGPANEKPPHY</sequence>
<protein>
    <submittedName>
        <fullName evidence="2">SlyX protein</fullName>
    </submittedName>
</protein>
<evidence type="ECO:0000313" key="2">
    <source>
        <dbReference type="EMBL" id="OWW22651.1"/>
    </source>
</evidence>
<dbReference type="OrthoDB" id="8687612at2"/>
<reference evidence="2 3" key="1">
    <citation type="submission" date="2016-02" db="EMBL/GenBank/DDBJ databases">
        <authorList>
            <person name="Wen L."/>
            <person name="He K."/>
            <person name="Yang H."/>
        </authorList>
    </citation>
    <scope>NUCLEOTIDE SEQUENCE [LARGE SCALE GENOMIC DNA]</scope>
    <source>
        <strain evidence="2 3">TSA40</strain>
    </source>
</reference>
<keyword evidence="3" id="KW-1185">Reference proteome</keyword>
<feature type="coiled-coil region" evidence="1">
    <location>
        <begin position="7"/>
        <end position="55"/>
    </location>
</feature>
<dbReference type="InterPro" id="IPR007236">
    <property type="entry name" value="SlyX"/>
</dbReference>
<dbReference type="RefSeq" id="WP_088709465.1">
    <property type="nucleotide sequence ID" value="NZ_LSTO01000001.1"/>
</dbReference>